<feature type="transmembrane region" description="Helical" evidence="1">
    <location>
        <begin position="72"/>
        <end position="100"/>
    </location>
</feature>
<keyword evidence="3" id="KW-1185">Reference proteome</keyword>
<evidence type="ECO:0000256" key="1">
    <source>
        <dbReference type="SAM" id="Phobius"/>
    </source>
</evidence>
<reference evidence="2 3" key="1">
    <citation type="submission" date="2024-01" db="EMBL/GenBank/DDBJ databases">
        <title>Seven novel Bacillus-like species.</title>
        <authorList>
            <person name="Liu G."/>
        </authorList>
    </citation>
    <scope>NUCLEOTIDE SEQUENCE [LARGE SCALE GENOMIC DNA]</scope>
    <source>
        <strain evidence="2 3">FJAT-51639</strain>
    </source>
</reference>
<sequence>MSNKWMLSFVLISIIIVIALGTLLPIAIGFKVSMITIACMMIIIFSILIPFDKKYIVRKAGNKIDFTKTKVYFHWNVFDTISVCIAAYACICVQVLNFLISSGLTVRNPYVQFFTNQSQVWTIVASLYLIIRLSLTLKGIKEIKKHDANWG</sequence>
<accession>A0ABU8FB37</accession>
<dbReference type="Proteomes" id="UP001372526">
    <property type="component" value="Unassembled WGS sequence"/>
</dbReference>
<keyword evidence="1" id="KW-0812">Transmembrane</keyword>
<keyword evidence="1" id="KW-1133">Transmembrane helix</keyword>
<evidence type="ECO:0000313" key="2">
    <source>
        <dbReference type="EMBL" id="MEI4799898.1"/>
    </source>
</evidence>
<dbReference type="RefSeq" id="WP_336470964.1">
    <property type="nucleotide sequence ID" value="NZ_JBAWSX010000001.1"/>
</dbReference>
<gene>
    <name evidence="2" type="ORF">WAZ07_00925</name>
</gene>
<dbReference type="EMBL" id="JBAWSX010000001">
    <property type="protein sequence ID" value="MEI4799898.1"/>
    <property type="molecule type" value="Genomic_DNA"/>
</dbReference>
<organism evidence="2 3">
    <name type="scientific">Bacillus bruguierae</name>
    <dbReference type="NCBI Taxonomy" id="3127667"/>
    <lineage>
        <taxon>Bacteria</taxon>
        <taxon>Bacillati</taxon>
        <taxon>Bacillota</taxon>
        <taxon>Bacilli</taxon>
        <taxon>Bacillales</taxon>
        <taxon>Bacillaceae</taxon>
        <taxon>Bacillus</taxon>
    </lineage>
</organism>
<feature type="transmembrane region" description="Helical" evidence="1">
    <location>
        <begin position="120"/>
        <end position="137"/>
    </location>
</feature>
<proteinExistence type="predicted"/>
<evidence type="ECO:0000313" key="3">
    <source>
        <dbReference type="Proteomes" id="UP001372526"/>
    </source>
</evidence>
<keyword evidence="1" id="KW-0472">Membrane</keyword>
<feature type="transmembrane region" description="Helical" evidence="1">
    <location>
        <begin position="7"/>
        <end position="28"/>
    </location>
</feature>
<protein>
    <recommendedName>
        <fullName evidence="4">Lipoprotein</fullName>
    </recommendedName>
</protein>
<name>A0ABU8FB37_9BACI</name>
<comment type="caution">
    <text evidence="2">The sequence shown here is derived from an EMBL/GenBank/DDBJ whole genome shotgun (WGS) entry which is preliminary data.</text>
</comment>
<evidence type="ECO:0008006" key="4">
    <source>
        <dbReference type="Google" id="ProtNLM"/>
    </source>
</evidence>
<feature type="transmembrane region" description="Helical" evidence="1">
    <location>
        <begin position="34"/>
        <end position="51"/>
    </location>
</feature>